<proteinExistence type="predicted"/>
<evidence type="ECO:0000259" key="1">
    <source>
        <dbReference type="Pfam" id="PF09823"/>
    </source>
</evidence>
<dbReference type="EMBL" id="CP096574">
    <property type="protein sequence ID" value="UPU37489.1"/>
    <property type="molecule type" value="Genomic_DNA"/>
</dbReference>
<dbReference type="Proteomes" id="UP000831485">
    <property type="component" value="Chromosome"/>
</dbReference>
<gene>
    <name evidence="2" type="ORF">M1B72_07230</name>
</gene>
<name>A0ABY4LIA8_9BACT</name>
<keyword evidence="3" id="KW-1185">Reference proteome</keyword>
<dbReference type="Pfam" id="PF04411">
    <property type="entry name" value="PDDEXK_7"/>
    <property type="match status" value="1"/>
</dbReference>
<dbReference type="InterPro" id="IPR007505">
    <property type="entry name" value="PDDEXK_7"/>
</dbReference>
<organism evidence="2 3">
    <name type="scientific">Geomonas paludis</name>
    <dbReference type="NCBI Taxonomy" id="2740185"/>
    <lineage>
        <taxon>Bacteria</taxon>
        <taxon>Pseudomonadati</taxon>
        <taxon>Thermodesulfobacteriota</taxon>
        <taxon>Desulfuromonadia</taxon>
        <taxon>Geobacterales</taxon>
        <taxon>Geobacteraceae</taxon>
        <taxon>Geomonas</taxon>
    </lineage>
</organism>
<evidence type="ECO:0000313" key="2">
    <source>
        <dbReference type="EMBL" id="UPU37489.1"/>
    </source>
</evidence>
<sequence>MALGDDPFFPAEEPVTALSEPGVDYPVLQEWQSYFVKFYGNEVPPFFPEPEAGLFTQRRFPAQLFEISFRNAVGLTRIGPVPLRVANNKIGEASYEAMLSYLADQFSSLVFSFGATLGENYRKNKVGKDIAYLEYLFLKRFLLDASPDVDAIATMIAANPHHRLFREHRRCPIDAVTDPDPMALLQVVTESSHLARLRAGHHLQQTALAQALRRISGLNLFPSEAPQQVKYVTVDTNENRFVKYFLESILRRLQRLGKVFPAGKKSYLNQDVVCNLDRLSKKIESFLADPIWKEVGCMSFIPVASQVLQRREGYRQLFRLFSLLQLTSRCDFVNRDDFKNLVETKDTPTLFEYWSFFIVKEVIDNLLPMETCGRVVAGDELEQAVAEGLCVRYRRGVSIWFNKTYRGSRGCQVGGDMNGYGATGGSYSHNFRPDIVLDNGKRILIFDAKYKGERGGFYCEGGSGTILSWKDEDVDKMHCYREAIRNVAGAFILYPGEESVVYPIHGAKEIFEGVGALPLKPGTGARPQEKHFQDLRRIILRFLDMEE</sequence>
<accession>A0ABY4LIA8</accession>
<dbReference type="RefSeq" id="WP_248647078.1">
    <property type="nucleotide sequence ID" value="NZ_CP096574.1"/>
</dbReference>
<evidence type="ECO:0000313" key="3">
    <source>
        <dbReference type="Proteomes" id="UP000831485"/>
    </source>
</evidence>
<protein>
    <submittedName>
        <fullName evidence="2">Restriction endonuclease-like protein</fullName>
    </submittedName>
</protein>
<feature type="domain" description="DUF2357" evidence="1">
    <location>
        <begin position="67"/>
        <end position="321"/>
    </location>
</feature>
<dbReference type="InterPro" id="IPR018633">
    <property type="entry name" value="DUF2357"/>
</dbReference>
<reference evidence="2" key="1">
    <citation type="submission" date="2022-04" db="EMBL/GenBank/DDBJ databases">
        <authorList>
            <person name="Liu G."/>
        </authorList>
    </citation>
    <scope>NUCLEOTIDE SEQUENCE</scope>
    <source>
        <strain evidence="2">RG22</strain>
    </source>
</reference>
<dbReference type="Pfam" id="PF09823">
    <property type="entry name" value="DUF2357"/>
    <property type="match status" value="1"/>
</dbReference>